<protein>
    <submittedName>
        <fullName evidence="1">Uncharacterized protein</fullName>
    </submittedName>
</protein>
<dbReference type="EMBL" id="LFRF01000020">
    <property type="protein sequence ID" value="KND89158.1"/>
    <property type="molecule type" value="Genomic_DNA"/>
</dbReference>
<proteinExistence type="predicted"/>
<name>A0A0L0N4W2_TOLOC</name>
<dbReference type="Proteomes" id="UP000036947">
    <property type="component" value="Unassembled WGS sequence"/>
</dbReference>
<sequence>MPIRDAIDPMLTMLMLEPGASVELRSGAFWRQRRNSPFEALVAFCGGGRLGQNPCTVDQTAQAGALFRYLVEDLDHVLARANVHAGSAVVCTLSDGGRFIQNIDSCGQLKELLDGGPTDARRSPGDHEGLAR</sequence>
<comment type="caution">
    <text evidence="1">The sequence shown here is derived from an EMBL/GenBank/DDBJ whole genome shotgun (WGS) entry which is preliminary data.</text>
</comment>
<keyword evidence="2" id="KW-1185">Reference proteome</keyword>
<dbReference type="OrthoDB" id="103819at2759"/>
<accession>A0A0L0N4W2</accession>
<dbReference type="AlphaFoldDB" id="A0A0L0N4W2"/>
<organism evidence="1 2">
    <name type="scientific">Tolypocladium ophioglossoides (strain CBS 100239)</name>
    <name type="common">Snaketongue truffleclub</name>
    <name type="synonym">Elaphocordyceps ophioglossoides</name>
    <dbReference type="NCBI Taxonomy" id="1163406"/>
    <lineage>
        <taxon>Eukaryota</taxon>
        <taxon>Fungi</taxon>
        <taxon>Dikarya</taxon>
        <taxon>Ascomycota</taxon>
        <taxon>Pezizomycotina</taxon>
        <taxon>Sordariomycetes</taxon>
        <taxon>Hypocreomycetidae</taxon>
        <taxon>Hypocreales</taxon>
        <taxon>Ophiocordycipitaceae</taxon>
        <taxon>Tolypocladium</taxon>
    </lineage>
</organism>
<evidence type="ECO:0000313" key="1">
    <source>
        <dbReference type="EMBL" id="KND89158.1"/>
    </source>
</evidence>
<gene>
    <name evidence="1" type="ORF">TOPH_06126</name>
</gene>
<evidence type="ECO:0000313" key="2">
    <source>
        <dbReference type="Proteomes" id="UP000036947"/>
    </source>
</evidence>
<reference evidence="1 2" key="1">
    <citation type="journal article" date="2015" name="BMC Genomics">
        <title>The genome of the truffle-parasite Tolypocladium ophioglossoides and the evolution of antifungal peptaibiotics.</title>
        <authorList>
            <person name="Quandt C.A."/>
            <person name="Bushley K.E."/>
            <person name="Spatafora J.W."/>
        </authorList>
    </citation>
    <scope>NUCLEOTIDE SEQUENCE [LARGE SCALE GENOMIC DNA]</scope>
    <source>
        <strain evidence="1 2">CBS 100239</strain>
    </source>
</reference>